<comment type="similarity">
    <text evidence="2">Belongs to the TonB-dependent receptor family. Hemoglobin/haptoglobin binding protein subfamily.</text>
</comment>
<feature type="short sequence motif" description="TonB C-terminal box" evidence="12">
    <location>
        <begin position="672"/>
        <end position="689"/>
    </location>
</feature>
<evidence type="ECO:0000256" key="11">
    <source>
        <dbReference type="PROSITE-ProRule" id="PRU01360"/>
    </source>
</evidence>
<evidence type="ECO:0000256" key="1">
    <source>
        <dbReference type="ARBA" id="ARBA00004571"/>
    </source>
</evidence>
<keyword evidence="6" id="KW-0732">Signal</keyword>
<evidence type="ECO:0000259" key="15">
    <source>
        <dbReference type="Pfam" id="PF07715"/>
    </source>
</evidence>
<dbReference type="InterPro" id="IPR000531">
    <property type="entry name" value="Beta-barrel_TonB"/>
</dbReference>
<dbReference type="PANTHER" id="PTHR30069:SF29">
    <property type="entry name" value="HEMOGLOBIN AND HEMOGLOBIN-HAPTOGLOBIN-BINDING PROTEIN 1-RELATED"/>
    <property type="match status" value="1"/>
</dbReference>
<organism evidence="16 17">
    <name type="scientific">Idiomarina aquatica</name>
    <dbReference type="NCBI Taxonomy" id="1327752"/>
    <lineage>
        <taxon>Bacteria</taxon>
        <taxon>Pseudomonadati</taxon>
        <taxon>Pseudomonadota</taxon>
        <taxon>Gammaproteobacteria</taxon>
        <taxon>Alteromonadales</taxon>
        <taxon>Idiomarinaceae</taxon>
        <taxon>Idiomarina</taxon>
    </lineage>
</organism>
<dbReference type="Gene3D" id="2.170.130.10">
    <property type="entry name" value="TonB-dependent receptor, plug domain"/>
    <property type="match status" value="1"/>
</dbReference>
<dbReference type="Proteomes" id="UP000286680">
    <property type="component" value="Unassembled WGS sequence"/>
</dbReference>
<dbReference type="EMBL" id="PIPS01000001">
    <property type="protein sequence ID" value="RUO45719.1"/>
    <property type="molecule type" value="Genomic_DNA"/>
</dbReference>
<evidence type="ECO:0000256" key="9">
    <source>
        <dbReference type="ARBA" id="ARBA00023170"/>
    </source>
</evidence>
<keyword evidence="9" id="KW-0675">Receptor</keyword>
<comment type="caution">
    <text evidence="16">The sequence shown here is derived from an EMBL/GenBank/DDBJ whole genome shotgun (WGS) entry which is preliminary data.</text>
</comment>
<keyword evidence="17" id="KW-1185">Reference proteome</keyword>
<evidence type="ECO:0000259" key="14">
    <source>
        <dbReference type="Pfam" id="PF00593"/>
    </source>
</evidence>
<dbReference type="InterPro" id="IPR037066">
    <property type="entry name" value="Plug_dom_sf"/>
</dbReference>
<comment type="subcellular location">
    <subcellularLocation>
        <location evidence="1 11">Cell outer membrane</location>
        <topology evidence="1 11">Multi-pass membrane protein</topology>
    </subcellularLocation>
</comment>
<feature type="domain" description="TonB-dependent receptor plug" evidence="15">
    <location>
        <begin position="34"/>
        <end position="142"/>
    </location>
</feature>
<keyword evidence="7 13" id="KW-0798">TonB box</keyword>
<dbReference type="NCBIfam" id="TIGR01785">
    <property type="entry name" value="TonB-hemin"/>
    <property type="match status" value="1"/>
</dbReference>
<dbReference type="InterPro" id="IPR010949">
    <property type="entry name" value="TonB_Hb/transfer/lactofer_rcpt"/>
</dbReference>
<evidence type="ECO:0000256" key="6">
    <source>
        <dbReference type="ARBA" id="ARBA00022729"/>
    </source>
</evidence>
<keyword evidence="8 11" id="KW-0472">Membrane</keyword>
<proteinExistence type="inferred from homology"/>
<dbReference type="InterPro" id="IPR039426">
    <property type="entry name" value="TonB-dep_rcpt-like"/>
</dbReference>
<keyword evidence="10 11" id="KW-0998">Cell outer membrane</keyword>
<evidence type="ECO:0000256" key="12">
    <source>
        <dbReference type="PROSITE-ProRule" id="PRU10144"/>
    </source>
</evidence>
<reference evidence="17" key="1">
    <citation type="journal article" date="2018" name="Front. Microbiol.">
        <title>Genome-Based Analysis Reveals the Taxonomy and Diversity of the Family Idiomarinaceae.</title>
        <authorList>
            <person name="Liu Y."/>
            <person name="Lai Q."/>
            <person name="Shao Z."/>
        </authorList>
    </citation>
    <scope>NUCLEOTIDE SEQUENCE [LARGE SCALE GENOMIC DNA]</scope>
    <source>
        <strain evidence="17">SN-14</strain>
    </source>
</reference>
<dbReference type="Gene3D" id="2.40.170.20">
    <property type="entry name" value="TonB-dependent receptor, beta-barrel domain"/>
    <property type="match status" value="1"/>
</dbReference>
<dbReference type="Pfam" id="PF07715">
    <property type="entry name" value="Plug"/>
    <property type="match status" value="1"/>
</dbReference>
<evidence type="ECO:0000256" key="4">
    <source>
        <dbReference type="ARBA" id="ARBA00022452"/>
    </source>
</evidence>
<evidence type="ECO:0000313" key="17">
    <source>
        <dbReference type="Proteomes" id="UP000286680"/>
    </source>
</evidence>
<name>A0AA94EIE8_9GAMM</name>
<evidence type="ECO:0000256" key="13">
    <source>
        <dbReference type="RuleBase" id="RU003357"/>
    </source>
</evidence>
<evidence type="ECO:0000256" key="2">
    <source>
        <dbReference type="ARBA" id="ARBA00008143"/>
    </source>
</evidence>
<evidence type="ECO:0000256" key="10">
    <source>
        <dbReference type="ARBA" id="ARBA00023237"/>
    </source>
</evidence>
<dbReference type="GO" id="GO:0009279">
    <property type="term" value="C:cell outer membrane"/>
    <property type="evidence" value="ECO:0007669"/>
    <property type="project" value="UniProtKB-SubCell"/>
</dbReference>
<evidence type="ECO:0000313" key="16">
    <source>
        <dbReference type="EMBL" id="RUO45719.1"/>
    </source>
</evidence>
<keyword evidence="4 11" id="KW-1134">Transmembrane beta strand</keyword>
<sequence length="689" mass="75545">MVSGVSTAEVASPEAEQTVDEIVVVTGSRTEEKLEDVAGAVSVVTAEEIDMQVSNGLADVFRYDPSIQSTGTQGQPQTLSIRGIGGNRVVYIKDGRRLNDAYAGGGGYLVGRGYLDVTQVQQIEVAKAAASPLYGSDGLGGVVVISTPDPDDLLNGQDHHAGLTLGFDGINTEKKLGFSGAQQFDGSNAMIQVAARQGNETQNHEESLPGFDYDSQSVLAKWAVAVAKSDELMFSIDHFKQTTEQQLSETNQTDDDNRQTAFSIDYQRNQSNALADSQDWQLYITDYEQGSDQVRAGASRSGAYTDYNDYAFKQTIIGARWQAQKQLEQATVRHDLVFGFDADYYDTERPRFKTRIAVDGTVVQDNEPQKAFPGAETWLTGLFLQDNITFEDSAFKLIVGARLDHYDMSPNENTLYDMSELAEISETAFSPKLAGIYTFSSGVRGYLQYAEGFKIPPHDQAYQSHGIEPFYAILPNPDLQPESSRSLESGLKFSNDSTRWSFAAFYSHFDDFIETAVVGSSPTYIPGVERVEYQYVNQDKVTIKGAEASFTHWLNDYFRIDTTAAYVSGENDATGEALTSLSPLSGNFSLGYFGNQWHIRGILNAVATMDDVPSASPETGAFIETPGYTTLDILAGVSFGDWQVNLAALNITDKYYVPYQSVAGLPAQTPTEQYSQPGRSIAMQLSYEF</sequence>
<dbReference type="InterPro" id="IPR036942">
    <property type="entry name" value="Beta-barrel_TonB_sf"/>
</dbReference>
<gene>
    <name evidence="16" type="ORF">CWE23_00090</name>
</gene>
<dbReference type="GO" id="GO:0015344">
    <property type="term" value="F:siderophore uptake transmembrane transporter activity"/>
    <property type="evidence" value="ECO:0007669"/>
    <property type="project" value="TreeGrafter"/>
</dbReference>
<dbReference type="InterPro" id="IPR011276">
    <property type="entry name" value="TonB_haem/Hb_rcpt"/>
</dbReference>
<protein>
    <recommendedName>
        <fullName evidence="18">Hemoglobin/transferrin/lactoferrin receptor protein</fullName>
    </recommendedName>
</protein>
<keyword evidence="5 11" id="KW-0812">Transmembrane</keyword>
<dbReference type="CDD" id="cd01347">
    <property type="entry name" value="ligand_gated_channel"/>
    <property type="match status" value="1"/>
</dbReference>
<evidence type="ECO:0008006" key="18">
    <source>
        <dbReference type="Google" id="ProtNLM"/>
    </source>
</evidence>
<dbReference type="GO" id="GO:0015232">
    <property type="term" value="F:heme transmembrane transporter activity"/>
    <property type="evidence" value="ECO:0007669"/>
    <property type="project" value="InterPro"/>
</dbReference>
<dbReference type="AlphaFoldDB" id="A0AA94EIE8"/>
<evidence type="ECO:0000256" key="5">
    <source>
        <dbReference type="ARBA" id="ARBA00022692"/>
    </source>
</evidence>
<dbReference type="Pfam" id="PF00593">
    <property type="entry name" value="TonB_dep_Rec_b-barrel"/>
    <property type="match status" value="1"/>
</dbReference>
<accession>A0AA94EIE8</accession>
<dbReference type="PROSITE" id="PS52016">
    <property type="entry name" value="TONB_DEPENDENT_REC_3"/>
    <property type="match status" value="1"/>
</dbReference>
<dbReference type="GO" id="GO:0044718">
    <property type="term" value="P:siderophore transmembrane transport"/>
    <property type="evidence" value="ECO:0007669"/>
    <property type="project" value="TreeGrafter"/>
</dbReference>
<keyword evidence="3 11" id="KW-0813">Transport</keyword>
<evidence type="ECO:0000256" key="7">
    <source>
        <dbReference type="ARBA" id="ARBA00023077"/>
    </source>
</evidence>
<feature type="domain" description="TonB-dependent receptor-like beta-barrel" evidence="14">
    <location>
        <begin position="244"/>
        <end position="651"/>
    </location>
</feature>
<dbReference type="PROSITE" id="PS01156">
    <property type="entry name" value="TONB_DEPENDENT_REC_2"/>
    <property type="match status" value="1"/>
</dbReference>
<dbReference type="InterPro" id="IPR012910">
    <property type="entry name" value="Plug_dom"/>
</dbReference>
<evidence type="ECO:0000256" key="8">
    <source>
        <dbReference type="ARBA" id="ARBA00023136"/>
    </source>
</evidence>
<dbReference type="SUPFAM" id="SSF56935">
    <property type="entry name" value="Porins"/>
    <property type="match status" value="1"/>
</dbReference>
<evidence type="ECO:0000256" key="3">
    <source>
        <dbReference type="ARBA" id="ARBA00022448"/>
    </source>
</evidence>
<dbReference type="InterPro" id="IPR010917">
    <property type="entry name" value="TonB_rcpt_CS"/>
</dbReference>
<dbReference type="PANTHER" id="PTHR30069">
    <property type="entry name" value="TONB-DEPENDENT OUTER MEMBRANE RECEPTOR"/>
    <property type="match status" value="1"/>
</dbReference>
<dbReference type="NCBIfam" id="TIGR01786">
    <property type="entry name" value="TonB-hemlactrns"/>
    <property type="match status" value="1"/>
</dbReference>